<accession>A0A0C3AW52</accession>
<gene>
    <name evidence="1" type="ORF">M408DRAFT_262711</name>
</gene>
<dbReference type="HOGENOM" id="CLU_009958_0_1_1"/>
<evidence type="ECO:0000313" key="2">
    <source>
        <dbReference type="Proteomes" id="UP000054097"/>
    </source>
</evidence>
<sequence>MWIEKGRILNTLAFKMSHRLIWDATSTSESHLIRSLRDREIDVFAWGGNDIPEWCKDEHGGVLPGMKYIVTLRANLSSLAQSLRIQHGPKGNQFYQLDYDVFIHFDGKELRARLQWNENGVLWEGPAKVIPSWS</sequence>
<proteinExistence type="predicted"/>
<organism evidence="1 2">
    <name type="scientific">Serendipita vermifera MAFF 305830</name>
    <dbReference type="NCBI Taxonomy" id="933852"/>
    <lineage>
        <taxon>Eukaryota</taxon>
        <taxon>Fungi</taxon>
        <taxon>Dikarya</taxon>
        <taxon>Basidiomycota</taxon>
        <taxon>Agaricomycotina</taxon>
        <taxon>Agaricomycetes</taxon>
        <taxon>Sebacinales</taxon>
        <taxon>Serendipitaceae</taxon>
        <taxon>Serendipita</taxon>
    </lineage>
</organism>
<evidence type="ECO:0000313" key="1">
    <source>
        <dbReference type="EMBL" id="KIM23506.1"/>
    </source>
</evidence>
<reference evidence="2" key="2">
    <citation type="submission" date="2015-01" db="EMBL/GenBank/DDBJ databases">
        <title>Evolutionary Origins and Diversification of the Mycorrhizal Mutualists.</title>
        <authorList>
            <consortium name="DOE Joint Genome Institute"/>
            <consortium name="Mycorrhizal Genomics Consortium"/>
            <person name="Kohler A."/>
            <person name="Kuo A."/>
            <person name="Nagy L.G."/>
            <person name="Floudas D."/>
            <person name="Copeland A."/>
            <person name="Barry K.W."/>
            <person name="Cichocki N."/>
            <person name="Veneault-Fourrey C."/>
            <person name="LaButti K."/>
            <person name="Lindquist E.A."/>
            <person name="Lipzen A."/>
            <person name="Lundell T."/>
            <person name="Morin E."/>
            <person name="Murat C."/>
            <person name="Riley R."/>
            <person name="Ohm R."/>
            <person name="Sun H."/>
            <person name="Tunlid A."/>
            <person name="Henrissat B."/>
            <person name="Grigoriev I.V."/>
            <person name="Hibbett D.S."/>
            <person name="Martin F."/>
        </authorList>
    </citation>
    <scope>NUCLEOTIDE SEQUENCE [LARGE SCALE GENOMIC DNA]</scope>
    <source>
        <strain evidence="2">MAFF 305830</strain>
    </source>
</reference>
<protein>
    <submittedName>
        <fullName evidence="1">Uncharacterized protein</fullName>
    </submittedName>
</protein>
<dbReference type="AlphaFoldDB" id="A0A0C3AW52"/>
<dbReference type="OrthoDB" id="2963168at2759"/>
<name>A0A0C3AW52_SERVB</name>
<reference evidence="1 2" key="1">
    <citation type="submission" date="2014-04" db="EMBL/GenBank/DDBJ databases">
        <authorList>
            <consortium name="DOE Joint Genome Institute"/>
            <person name="Kuo A."/>
            <person name="Zuccaro A."/>
            <person name="Kohler A."/>
            <person name="Nagy L.G."/>
            <person name="Floudas D."/>
            <person name="Copeland A."/>
            <person name="Barry K.W."/>
            <person name="Cichocki N."/>
            <person name="Veneault-Fourrey C."/>
            <person name="LaButti K."/>
            <person name="Lindquist E.A."/>
            <person name="Lipzen A."/>
            <person name="Lundell T."/>
            <person name="Morin E."/>
            <person name="Murat C."/>
            <person name="Sun H."/>
            <person name="Tunlid A."/>
            <person name="Henrissat B."/>
            <person name="Grigoriev I.V."/>
            <person name="Hibbett D.S."/>
            <person name="Martin F."/>
            <person name="Nordberg H.P."/>
            <person name="Cantor M.N."/>
            <person name="Hua S.X."/>
        </authorList>
    </citation>
    <scope>NUCLEOTIDE SEQUENCE [LARGE SCALE GENOMIC DNA]</scope>
    <source>
        <strain evidence="1 2">MAFF 305830</strain>
    </source>
</reference>
<dbReference type="EMBL" id="KN824336">
    <property type="protein sequence ID" value="KIM23506.1"/>
    <property type="molecule type" value="Genomic_DNA"/>
</dbReference>
<keyword evidence="2" id="KW-1185">Reference proteome</keyword>
<dbReference type="Proteomes" id="UP000054097">
    <property type="component" value="Unassembled WGS sequence"/>
</dbReference>